<gene>
    <name evidence="2" type="ORF">PGLA1383_LOCUS45198</name>
</gene>
<proteinExistence type="predicted"/>
<keyword evidence="3" id="KW-1185">Reference proteome</keyword>
<dbReference type="InterPro" id="IPR000014">
    <property type="entry name" value="PAS"/>
</dbReference>
<dbReference type="InterPro" id="IPR013767">
    <property type="entry name" value="PAS_fold"/>
</dbReference>
<feature type="non-terminal residue" evidence="2">
    <location>
        <position position="106"/>
    </location>
</feature>
<dbReference type="EMBL" id="CAJNNV010029432">
    <property type="protein sequence ID" value="CAE8628591.1"/>
    <property type="molecule type" value="Genomic_DNA"/>
</dbReference>
<dbReference type="GO" id="GO:0006355">
    <property type="term" value="P:regulation of DNA-templated transcription"/>
    <property type="evidence" value="ECO:0007669"/>
    <property type="project" value="InterPro"/>
</dbReference>
<sequence length="106" mass="11470">AEHLSGALDASGAPIFCVDLEGRVLEWSLKVEKVTGLSKGQVQGQDFTSQCIAETFHKATRKALDQARRGLEVGRFNVTLANEENGKETWISLAPWRSATGIIVGT</sequence>
<accession>A0A813GWE5</accession>
<dbReference type="SUPFAM" id="SSF55785">
    <property type="entry name" value="PYP-like sensor domain (PAS domain)"/>
    <property type="match status" value="1"/>
</dbReference>
<evidence type="ECO:0000313" key="3">
    <source>
        <dbReference type="Proteomes" id="UP000654075"/>
    </source>
</evidence>
<dbReference type="SMART" id="SM00091">
    <property type="entry name" value="PAS"/>
    <property type="match status" value="1"/>
</dbReference>
<dbReference type="Pfam" id="PF00989">
    <property type="entry name" value="PAS"/>
    <property type="match status" value="1"/>
</dbReference>
<feature type="non-terminal residue" evidence="2">
    <location>
        <position position="1"/>
    </location>
</feature>
<dbReference type="PROSITE" id="PS50112">
    <property type="entry name" value="PAS"/>
    <property type="match status" value="1"/>
</dbReference>
<reference evidence="2" key="1">
    <citation type="submission" date="2021-02" db="EMBL/GenBank/DDBJ databases">
        <authorList>
            <person name="Dougan E. K."/>
            <person name="Rhodes N."/>
            <person name="Thang M."/>
            <person name="Chan C."/>
        </authorList>
    </citation>
    <scope>NUCLEOTIDE SEQUENCE</scope>
</reference>
<feature type="domain" description="PAS" evidence="1">
    <location>
        <begin position="1"/>
        <end position="83"/>
    </location>
</feature>
<dbReference type="InterPro" id="IPR035965">
    <property type="entry name" value="PAS-like_dom_sf"/>
</dbReference>
<dbReference type="NCBIfam" id="TIGR00229">
    <property type="entry name" value="sensory_box"/>
    <property type="match status" value="1"/>
</dbReference>
<dbReference type="AlphaFoldDB" id="A0A813GWE5"/>
<dbReference type="OrthoDB" id="418107at2759"/>
<evidence type="ECO:0000259" key="1">
    <source>
        <dbReference type="PROSITE" id="PS50112"/>
    </source>
</evidence>
<dbReference type="Proteomes" id="UP000654075">
    <property type="component" value="Unassembled WGS sequence"/>
</dbReference>
<organism evidence="2 3">
    <name type="scientific">Polarella glacialis</name>
    <name type="common">Dinoflagellate</name>
    <dbReference type="NCBI Taxonomy" id="89957"/>
    <lineage>
        <taxon>Eukaryota</taxon>
        <taxon>Sar</taxon>
        <taxon>Alveolata</taxon>
        <taxon>Dinophyceae</taxon>
        <taxon>Suessiales</taxon>
        <taxon>Suessiaceae</taxon>
        <taxon>Polarella</taxon>
    </lineage>
</organism>
<name>A0A813GWE5_POLGL</name>
<comment type="caution">
    <text evidence="2">The sequence shown here is derived from an EMBL/GenBank/DDBJ whole genome shotgun (WGS) entry which is preliminary data.</text>
</comment>
<dbReference type="CDD" id="cd00130">
    <property type="entry name" value="PAS"/>
    <property type="match status" value="1"/>
</dbReference>
<dbReference type="Gene3D" id="3.30.450.20">
    <property type="entry name" value="PAS domain"/>
    <property type="match status" value="1"/>
</dbReference>
<evidence type="ECO:0000313" key="2">
    <source>
        <dbReference type="EMBL" id="CAE8628591.1"/>
    </source>
</evidence>
<protein>
    <recommendedName>
        <fullName evidence="1">PAS domain-containing protein</fullName>
    </recommendedName>
</protein>